<dbReference type="SUPFAM" id="SSF46785">
    <property type="entry name" value="Winged helix' DNA-binding domain"/>
    <property type="match status" value="1"/>
</dbReference>
<dbReference type="Proteomes" id="UP000660265">
    <property type="component" value="Unassembled WGS sequence"/>
</dbReference>
<comment type="caution">
    <text evidence="6">The sequence shown here is derived from an EMBL/GenBank/DDBJ whole genome shotgun (WGS) entry which is preliminary data.</text>
</comment>
<keyword evidence="3" id="KW-0238">DNA-binding</keyword>
<dbReference type="SUPFAM" id="SSF53850">
    <property type="entry name" value="Periplasmic binding protein-like II"/>
    <property type="match status" value="1"/>
</dbReference>
<proteinExistence type="inferred from homology"/>
<dbReference type="PANTHER" id="PTHR30346">
    <property type="entry name" value="TRANSCRIPTIONAL DUAL REGULATOR HCAR-RELATED"/>
    <property type="match status" value="1"/>
</dbReference>
<dbReference type="Gene3D" id="3.40.190.290">
    <property type="match status" value="1"/>
</dbReference>
<evidence type="ECO:0000313" key="7">
    <source>
        <dbReference type="Proteomes" id="UP000660265"/>
    </source>
</evidence>
<evidence type="ECO:0000259" key="5">
    <source>
        <dbReference type="PROSITE" id="PS50931"/>
    </source>
</evidence>
<evidence type="ECO:0000313" key="6">
    <source>
        <dbReference type="EMBL" id="GGJ78455.1"/>
    </source>
</evidence>
<evidence type="ECO:0000256" key="1">
    <source>
        <dbReference type="ARBA" id="ARBA00009437"/>
    </source>
</evidence>
<organism evidence="6 7">
    <name type="scientific">Streptomyces camponoticapitis</name>
    <dbReference type="NCBI Taxonomy" id="1616125"/>
    <lineage>
        <taxon>Bacteria</taxon>
        <taxon>Bacillati</taxon>
        <taxon>Actinomycetota</taxon>
        <taxon>Actinomycetes</taxon>
        <taxon>Kitasatosporales</taxon>
        <taxon>Streptomycetaceae</taxon>
        <taxon>Streptomyces</taxon>
    </lineage>
</organism>
<dbReference type="Gene3D" id="1.10.10.10">
    <property type="entry name" value="Winged helix-like DNA-binding domain superfamily/Winged helix DNA-binding domain"/>
    <property type="match status" value="1"/>
</dbReference>
<dbReference type="InterPro" id="IPR036388">
    <property type="entry name" value="WH-like_DNA-bd_sf"/>
</dbReference>
<dbReference type="InterPro" id="IPR000847">
    <property type="entry name" value="LysR_HTH_N"/>
</dbReference>
<dbReference type="Pfam" id="PF03466">
    <property type="entry name" value="LysR_substrate"/>
    <property type="match status" value="1"/>
</dbReference>
<accession>A0ABQ2DY81</accession>
<gene>
    <name evidence="6" type="ORF">GCM10011583_07460</name>
</gene>
<feature type="domain" description="HTH lysR-type" evidence="5">
    <location>
        <begin position="1"/>
        <end position="56"/>
    </location>
</feature>
<sequence length="326" mass="34363">MRHLKTIRAIADAGSLTKAASVLGLAQPALSAQLKRIESALGGRLFERGRQGVRTTPLGELVLARARIVLPAVTELQQDAVRFARTPEETRRFRLGGTHGPLLGGLVDRLVTAHPGIPVTTYTSWSEREIAASVAEGRIDYALIGSCGASRPPAGERLEWREIASDPVFVMLAAAHPLAGRQEIGLAELADEAWADVPGDGCFADCFTAACARAGFTPTSVYETDTASCVHLVQVGRAVGLCRATFPNTAGLVTRPLAGTPLSWRHLLGWHPASRAADSVPAVFEQARAAHAEAAARSESYADWLDGGHGPLASLPPGSLHAGRPS</sequence>
<evidence type="ECO:0000256" key="2">
    <source>
        <dbReference type="ARBA" id="ARBA00023015"/>
    </source>
</evidence>
<evidence type="ECO:0000256" key="3">
    <source>
        <dbReference type="ARBA" id="ARBA00023125"/>
    </source>
</evidence>
<keyword evidence="4" id="KW-0804">Transcription</keyword>
<comment type="similarity">
    <text evidence="1">Belongs to the LysR transcriptional regulatory family.</text>
</comment>
<dbReference type="PANTHER" id="PTHR30346:SF30">
    <property type="entry name" value="SMALL NEUTRAL PROTEASE REGULATORY PROTEIN"/>
    <property type="match status" value="1"/>
</dbReference>
<dbReference type="PRINTS" id="PR00039">
    <property type="entry name" value="HTHLYSR"/>
</dbReference>
<dbReference type="EMBL" id="BMMV01000002">
    <property type="protein sequence ID" value="GGJ78455.1"/>
    <property type="molecule type" value="Genomic_DNA"/>
</dbReference>
<dbReference type="PROSITE" id="PS50931">
    <property type="entry name" value="HTH_LYSR"/>
    <property type="match status" value="1"/>
</dbReference>
<protein>
    <submittedName>
        <fullName evidence="6">LysR family transcriptional regulator</fullName>
    </submittedName>
</protein>
<evidence type="ECO:0000256" key="4">
    <source>
        <dbReference type="ARBA" id="ARBA00023163"/>
    </source>
</evidence>
<reference evidence="7" key="1">
    <citation type="journal article" date="2019" name="Int. J. Syst. Evol. Microbiol.">
        <title>The Global Catalogue of Microorganisms (GCM) 10K type strain sequencing project: providing services to taxonomists for standard genome sequencing and annotation.</title>
        <authorList>
            <consortium name="The Broad Institute Genomics Platform"/>
            <consortium name="The Broad Institute Genome Sequencing Center for Infectious Disease"/>
            <person name="Wu L."/>
            <person name="Ma J."/>
        </authorList>
    </citation>
    <scope>NUCLEOTIDE SEQUENCE [LARGE SCALE GENOMIC DNA]</scope>
    <source>
        <strain evidence="7">CGMCC 4.7275</strain>
    </source>
</reference>
<keyword evidence="2" id="KW-0805">Transcription regulation</keyword>
<dbReference type="InterPro" id="IPR036390">
    <property type="entry name" value="WH_DNA-bd_sf"/>
</dbReference>
<dbReference type="Pfam" id="PF00126">
    <property type="entry name" value="HTH_1"/>
    <property type="match status" value="1"/>
</dbReference>
<keyword evidence="7" id="KW-1185">Reference proteome</keyword>
<dbReference type="InterPro" id="IPR005119">
    <property type="entry name" value="LysR_subst-bd"/>
</dbReference>
<dbReference type="CDD" id="cd08414">
    <property type="entry name" value="PBP2_LTTR_aromatics_like"/>
    <property type="match status" value="1"/>
</dbReference>
<name>A0ABQ2DY81_9ACTN</name>